<name>A0A4Y7RD44_COPMI</name>
<dbReference type="Proteomes" id="UP000298030">
    <property type="component" value="Unassembled WGS sequence"/>
</dbReference>
<organism evidence="1 2">
    <name type="scientific">Coprinellus micaceus</name>
    <name type="common">Glistening ink-cap mushroom</name>
    <name type="synonym">Coprinus micaceus</name>
    <dbReference type="NCBI Taxonomy" id="71717"/>
    <lineage>
        <taxon>Eukaryota</taxon>
        <taxon>Fungi</taxon>
        <taxon>Dikarya</taxon>
        <taxon>Basidiomycota</taxon>
        <taxon>Agaricomycotina</taxon>
        <taxon>Agaricomycetes</taxon>
        <taxon>Agaricomycetidae</taxon>
        <taxon>Agaricales</taxon>
        <taxon>Agaricineae</taxon>
        <taxon>Psathyrellaceae</taxon>
        <taxon>Coprinellus</taxon>
    </lineage>
</organism>
<accession>A0A4Y7RD44</accession>
<dbReference type="EMBL" id="QPFP01000590">
    <property type="protein sequence ID" value="TEB06247.1"/>
    <property type="molecule type" value="Genomic_DNA"/>
</dbReference>
<comment type="caution">
    <text evidence="1">The sequence shown here is derived from an EMBL/GenBank/DDBJ whole genome shotgun (WGS) entry which is preliminary data.</text>
</comment>
<sequence length="188" mass="20532">MDIRVGSLGQSLWVRLGARVCTVCSPSTVDHGGQCSELDHAGLDSYHHHHHHHLNSGLSGRGYKLRVLFTGPGPGSFSWLLPQGSGKTKLMSFTHSTSTVARVGRRTFSYDWLGTMYGIRSATKTILYTALVMTPGNGQVRNKSLTLMPNLLTITICGYSFRLNVAVIPRLTAIKGTYPSPEAHHNTN</sequence>
<protein>
    <submittedName>
        <fullName evidence="1">Uncharacterized protein</fullName>
    </submittedName>
</protein>
<keyword evidence="2" id="KW-1185">Reference proteome</keyword>
<dbReference type="AlphaFoldDB" id="A0A4Y7RD44"/>
<proteinExistence type="predicted"/>
<reference evidence="1 2" key="1">
    <citation type="journal article" date="2019" name="Nat. Ecol. Evol.">
        <title>Megaphylogeny resolves global patterns of mushroom evolution.</title>
        <authorList>
            <person name="Varga T."/>
            <person name="Krizsan K."/>
            <person name="Foldi C."/>
            <person name="Dima B."/>
            <person name="Sanchez-Garcia M."/>
            <person name="Sanchez-Ramirez S."/>
            <person name="Szollosi G.J."/>
            <person name="Szarkandi J.G."/>
            <person name="Papp V."/>
            <person name="Albert L."/>
            <person name="Andreopoulos W."/>
            <person name="Angelini C."/>
            <person name="Antonin V."/>
            <person name="Barry K.W."/>
            <person name="Bougher N.L."/>
            <person name="Buchanan P."/>
            <person name="Buyck B."/>
            <person name="Bense V."/>
            <person name="Catcheside P."/>
            <person name="Chovatia M."/>
            <person name="Cooper J."/>
            <person name="Damon W."/>
            <person name="Desjardin D."/>
            <person name="Finy P."/>
            <person name="Geml J."/>
            <person name="Haridas S."/>
            <person name="Hughes K."/>
            <person name="Justo A."/>
            <person name="Karasinski D."/>
            <person name="Kautmanova I."/>
            <person name="Kiss B."/>
            <person name="Kocsube S."/>
            <person name="Kotiranta H."/>
            <person name="LaButti K.M."/>
            <person name="Lechner B.E."/>
            <person name="Liimatainen K."/>
            <person name="Lipzen A."/>
            <person name="Lukacs Z."/>
            <person name="Mihaltcheva S."/>
            <person name="Morgado L.N."/>
            <person name="Niskanen T."/>
            <person name="Noordeloos M.E."/>
            <person name="Ohm R.A."/>
            <person name="Ortiz-Santana B."/>
            <person name="Ovrebo C."/>
            <person name="Racz N."/>
            <person name="Riley R."/>
            <person name="Savchenko A."/>
            <person name="Shiryaev A."/>
            <person name="Soop K."/>
            <person name="Spirin V."/>
            <person name="Szebenyi C."/>
            <person name="Tomsovsky M."/>
            <person name="Tulloss R.E."/>
            <person name="Uehling J."/>
            <person name="Grigoriev I.V."/>
            <person name="Vagvolgyi C."/>
            <person name="Papp T."/>
            <person name="Martin F.M."/>
            <person name="Miettinen O."/>
            <person name="Hibbett D.S."/>
            <person name="Nagy L.G."/>
        </authorList>
    </citation>
    <scope>NUCLEOTIDE SEQUENCE [LARGE SCALE GENOMIC DNA]</scope>
    <source>
        <strain evidence="1 2">FP101781</strain>
    </source>
</reference>
<evidence type="ECO:0000313" key="1">
    <source>
        <dbReference type="EMBL" id="TEB06247.1"/>
    </source>
</evidence>
<evidence type="ECO:0000313" key="2">
    <source>
        <dbReference type="Proteomes" id="UP000298030"/>
    </source>
</evidence>
<gene>
    <name evidence="1" type="ORF">FA13DRAFT_1192742</name>
</gene>